<comment type="similarity">
    <text evidence="9">Belongs to the SecD/SecF family. SecD subfamily.</text>
</comment>
<evidence type="ECO:0000256" key="5">
    <source>
        <dbReference type="ARBA" id="ARBA00022927"/>
    </source>
</evidence>
<keyword evidence="7 9" id="KW-0811">Translocation</keyword>
<comment type="function">
    <text evidence="9">Part of the Sec protein translocase complex. Interacts with the SecYEG preprotein conducting channel. SecDF uses the proton motive force (PMF) to complete protein translocation after the ATP-dependent function of SecA.</text>
</comment>
<dbReference type="InterPro" id="IPR001036">
    <property type="entry name" value="Acrflvin-R"/>
</dbReference>
<evidence type="ECO:0000259" key="11">
    <source>
        <dbReference type="PROSITE" id="PS50198"/>
    </source>
</evidence>
<dbReference type="InterPro" id="IPR048634">
    <property type="entry name" value="SecD_SecF_C"/>
</dbReference>
<dbReference type="Gene3D" id="3.30.70.3400">
    <property type="match status" value="1"/>
</dbReference>
<dbReference type="PRINTS" id="PR00702">
    <property type="entry name" value="ACRIFLAVINRP"/>
</dbReference>
<dbReference type="GO" id="GO:0065002">
    <property type="term" value="P:intracellular protein transmembrane transport"/>
    <property type="evidence" value="ECO:0007669"/>
    <property type="project" value="UniProtKB-UniRule"/>
</dbReference>
<comment type="caution">
    <text evidence="12">The sequence shown here is derived from an EMBL/GenBank/DDBJ whole genome shotgun (WGS) entry which is preliminary data.</text>
</comment>
<dbReference type="GO" id="GO:0006605">
    <property type="term" value="P:protein targeting"/>
    <property type="evidence" value="ECO:0007669"/>
    <property type="project" value="UniProtKB-UniRule"/>
</dbReference>
<keyword evidence="4 9" id="KW-0812">Transmembrane</keyword>
<comment type="subcellular location">
    <subcellularLocation>
        <location evidence="1 9">Cell membrane</location>
        <topology evidence="1 9">Multi-pass membrane protein</topology>
    </subcellularLocation>
</comment>
<dbReference type="Pfam" id="PF21760">
    <property type="entry name" value="SecD_1st"/>
    <property type="match status" value="1"/>
</dbReference>
<dbReference type="Gene3D" id="1.20.1640.10">
    <property type="entry name" value="Multidrug efflux transporter AcrB transmembrane domain"/>
    <property type="match status" value="1"/>
</dbReference>
<dbReference type="NCBIfam" id="TIGR00916">
    <property type="entry name" value="2A0604s01"/>
    <property type="match status" value="1"/>
</dbReference>
<evidence type="ECO:0000256" key="10">
    <source>
        <dbReference type="PROSITE-ProRule" id="PRU00278"/>
    </source>
</evidence>
<keyword evidence="6 9" id="KW-1133">Transmembrane helix</keyword>
<keyword evidence="2 9" id="KW-0813">Transport</keyword>
<evidence type="ECO:0000256" key="2">
    <source>
        <dbReference type="ARBA" id="ARBA00022448"/>
    </source>
</evidence>
<dbReference type="GO" id="GO:0043952">
    <property type="term" value="P:protein transport by the Sec complex"/>
    <property type="evidence" value="ECO:0007669"/>
    <property type="project" value="UniProtKB-UniRule"/>
</dbReference>
<comment type="subunit">
    <text evidence="9">Forms a complex with SecF. Part of the essential Sec protein translocation apparatus which comprises SecA, SecYEG and auxiliary proteins SecDF. Other proteins may also be involved.</text>
</comment>
<evidence type="ECO:0000256" key="8">
    <source>
        <dbReference type="ARBA" id="ARBA00023136"/>
    </source>
</evidence>
<dbReference type="GO" id="GO:0003755">
    <property type="term" value="F:peptidyl-prolyl cis-trans isomerase activity"/>
    <property type="evidence" value="ECO:0007669"/>
    <property type="project" value="UniProtKB-KW"/>
</dbReference>
<dbReference type="GO" id="GO:0015450">
    <property type="term" value="F:protein-transporting ATPase activity"/>
    <property type="evidence" value="ECO:0007669"/>
    <property type="project" value="InterPro"/>
</dbReference>
<dbReference type="InterPro" id="IPR005791">
    <property type="entry name" value="SecD"/>
</dbReference>
<dbReference type="NCBIfam" id="TIGR01129">
    <property type="entry name" value="secD"/>
    <property type="match status" value="1"/>
</dbReference>
<protein>
    <recommendedName>
        <fullName evidence="9">Protein translocase subunit SecD</fullName>
    </recommendedName>
</protein>
<evidence type="ECO:0000256" key="1">
    <source>
        <dbReference type="ARBA" id="ARBA00004651"/>
    </source>
</evidence>
<dbReference type="SUPFAM" id="SSF82866">
    <property type="entry name" value="Multidrug efflux transporter AcrB transmembrane domain"/>
    <property type="match status" value="1"/>
</dbReference>
<evidence type="ECO:0000256" key="6">
    <source>
        <dbReference type="ARBA" id="ARBA00022989"/>
    </source>
</evidence>
<dbReference type="InterPro" id="IPR048631">
    <property type="entry name" value="SecD_1st"/>
</dbReference>
<dbReference type="PROSITE" id="PS50198">
    <property type="entry name" value="PPIC_PPIASE_2"/>
    <property type="match status" value="2"/>
</dbReference>
<proteinExistence type="inferred from homology"/>
<evidence type="ECO:0000256" key="3">
    <source>
        <dbReference type="ARBA" id="ARBA00022475"/>
    </source>
</evidence>
<dbReference type="InterPro" id="IPR000297">
    <property type="entry name" value="PPIase_PpiC"/>
</dbReference>
<dbReference type="PANTHER" id="PTHR30081:SF1">
    <property type="entry name" value="PROTEIN TRANSLOCASE SUBUNIT SECD"/>
    <property type="match status" value="1"/>
</dbReference>
<dbReference type="Gene3D" id="3.30.1360.200">
    <property type="match status" value="1"/>
</dbReference>
<evidence type="ECO:0000313" key="13">
    <source>
        <dbReference type="Proteomes" id="UP000230154"/>
    </source>
</evidence>
<comment type="caution">
    <text evidence="9">Lacks conserved residue(s) required for the propagation of feature annotation.</text>
</comment>
<organism evidence="12 13">
    <name type="scientific">Candidatus Magasanikbacteria bacterium CG10_big_fil_rev_8_21_14_0_10_47_10</name>
    <dbReference type="NCBI Taxonomy" id="1974652"/>
    <lineage>
        <taxon>Bacteria</taxon>
        <taxon>Candidatus Magasanikiibacteriota</taxon>
    </lineage>
</organism>
<keyword evidence="5 9" id="KW-0653">Protein transport</keyword>
<evidence type="ECO:0000256" key="4">
    <source>
        <dbReference type="ARBA" id="ARBA00022692"/>
    </source>
</evidence>
<keyword evidence="8 9" id="KW-0472">Membrane</keyword>
<evidence type="ECO:0000313" key="12">
    <source>
        <dbReference type="EMBL" id="PIR74868.1"/>
    </source>
</evidence>
<dbReference type="AlphaFoldDB" id="A0A2H0TRT8"/>
<dbReference type="InterPro" id="IPR046357">
    <property type="entry name" value="PPIase_dom_sf"/>
</dbReference>
<feature type="domain" description="PpiC" evidence="11">
    <location>
        <begin position="256"/>
        <end position="362"/>
    </location>
</feature>
<dbReference type="GO" id="GO:0005886">
    <property type="term" value="C:plasma membrane"/>
    <property type="evidence" value="ECO:0007669"/>
    <property type="project" value="UniProtKB-SubCell"/>
</dbReference>
<dbReference type="Proteomes" id="UP000230154">
    <property type="component" value="Unassembled WGS sequence"/>
</dbReference>
<dbReference type="EMBL" id="PFCB01000002">
    <property type="protein sequence ID" value="PIR74868.1"/>
    <property type="molecule type" value="Genomic_DNA"/>
</dbReference>
<dbReference type="InterPro" id="IPR054384">
    <property type="entry name" value="SecDF_P1_head"/>
</dbReference>
<keyword evidence="3 9" id="KW-1003">Cell membrane</keyword>
<dbReference type="InterPro" id="IPR055344">
    <property type="entry name" value="SecD_SecF_C_bact"/>
</dbReference>
<keyword evidence="10" id="KW-0697">Rotamase</keyword>
<dbReference type="Gene3D" id="3.10.50.40">
    <property type="match status" value="2"/>
</dbReference>
<sequence>MAKKQINLRSKLRWGIVGVFALLILSVGFILPSAFNRAISFVERTTAVSIPHISEKSFKLGLDLQGGAHLIYKANVANIPQIDRASAVDGVRDVIERRINGLGVSEPNIQTARVGEEYRLNIELPGIEDVNQAIALIGDTPILEFREQNTEPPRELTEEEVQMMNERNAVALERANEALEKVKDGAQFDDLVKEYSEDSDTNNNNGYIGFLGPNTVLGEPLYRWAATHNSGDISDTLIESEVAHHIVRRGGQQDGVPLIDASHILVCYLGARNCPNPMYTKEEAAARAQELYDEANADNFAALARDNSDDQLSASEGGSFSPFPAGSGPYPELDSAIINTEDGQIIGPVETPYGYHVVYKQGTTVPTEYEVSHIAVAKVREVDILPPQDPWKPTELGGKQLDRAEVVTDSRTGNVQVSLQFDSEGTDLFEEITKRNVGQPVAIFLDGQPISVPTVQQVISGGNAVITGTFSVPEARELAQRLNTGALPVPIDLISEQSVGATLGAESLQKSLKAGLAGIILVMIFMMLYYRLPGILSVISLSVYISVSLAIFKLIGVTLSLAGIAGFILSIGMAVDANVLIFERLKEELREGKSMKASVEEGFIRAWSSIRDGNLSTLITCFLLIWFGSSFVQGFAATLAIGILVSMFSAITITRVLLRFVIPWFGHYGNALFLGAKKTNDSDV</sequence>
<accession>A0A2H0TRT8</accession>
<name>A0A2H0TRT8_9BACT</name>
<dbReference type="Pfam" id="PF22599">
    <property type="entry name" value="SecDF_P1_head"/>
    <property type="match status" value="1"/>
</dbReference>
<dbReference type="FunFam" id="1.20.1640.10:FF:000004">
    <property type="entry name" value="Protein translocase subunit SecD"/>
    <property type="match status" value="1"/>
</dbReference>
<dbReference type="Pfam" id="PF00639">
    <property type="entry name" value="Rotamase"/>
    <property type="match status" value="2"/>
</dbReference>
<dbReference type="Pfam" id="PF02355">
    <property type="entry name" value="SecD_SecF_C"/>
    <property type="match status" value="1"/>
</dbReference>
<evidence type="ECO:0000256" key="7">
    <source>
        <dbReference type="ARBA" id="ARBA00023010"/>
    </source>
</evidence>
<dbReference type="HAMAP" id="MF_01463_B">
    <property type="entry name" value="SecD_B"/>
    <property type="match status" value="1"/>
</dbReference>
<reference evidence="13" key="1">
    <citation type="submission" date="2017-09" db="EMBL/GenBank/DDBJ databases">
        <title>Depth-based differentiation of microbial function through sediment-hosted aquifers and enrichment of novel symbionts in the deep terrestrial subsurface.</title>
        <authorList>
            <person name="Probst A.J."/>
            <person name="Ladd B."/>
            <person name="Jarett J.K."/>
            <person name="Geller-Mcgrath D.E."/>
            <person name="Sieber C.M.K."/>
            <person name="Emerson J.B."/>
            <person name="Anantharaman K."/>
            <person name="Thomas B.C."/>
            <person name="Malmstrom R."/>
            <person name="Stieglmeier M."/>
            <person name="Klingl A."/>
            <person name="Woyke T."/>
            <person name="Ryan C.M."/>
            <person name="Banfield J.F."/>
        </authorList>
    </citation>
    <scope>NUCLEOTIDE SEQUENCE [LARGE SCALE GENOMIC DNA]</scope>
</reference>
<evidence type="ECO:0000256" key="9">
    <source>
        <dbReference type="HAMAP-Rule" id="MF_01463"/>
    </source>
</evidence>
<dbReference type="SUPFAM" id="SSF54534">
    <property type="entry name" value="FKBP-like"/>
    <property type="match status" value="2"/>
</dbReference>
<keyword evidence="10" id="KW-0413">Isomerase</keyword>
<feature type="transmembrane region" description="Helical" evidence="9">
    <location>
        <begin position="12"/>
        <end position="35"/>
    </location>
</feature>
<feature type="domain" description="PpiC" evidence="11">
    <location>
        <begin position="153"/>
        <end position="251"/>
    </location>
</feature>
<dbReference type="PANTHER" id="PTHR30081">
    <property type="entry name" value="PROTEIN-EXPORT MEMBRANE PROTEIN SEC"/>
    <property type="match status" value="1"/>
</dbReference>
<dbReference type="InterPro" id="IPR022813">
    <property type="entry name" value="SecD/SecF_arch_bac"/>
</dbReference>
<gene>
    <name evidence="9 12" type="primary">secD</name>
    <name evidence="12" type="ORF">COU35_00140</name>
</gene>